<evidence type="ECO:0000256" key="12">
    <source>
        <dbReference type="ARBA" id="ARBA00023136"/>
    </source>
</evidence>
<dbReference type="OrthoDB" id="287041at2759"/>
<comment type="function">
    <text evidence="13">Essential component of the TIM23 complex, a complex that mediates the translocation of transit peptide-containing proteins across the mitochondrial inner membrane. Required to direct preproteins in transit and direct them to the channel protein TIM23, and possibly facilitates transfer of the translocating proteins from the TOM complex to the TIM23 complex.</text>
</comment>
<evidence type="ECO:0000256" key="10">
    <source>
        <dbReference type="ARBA" id="ARBA00023010"/>
    </source>
</evidence>
<dbReference type="SUPFAM" id="SSF56784">
    <property type="entry name" value="HAD-like"/>
    <property type="match status" value="1"/>
</dbReference>
<dbReference type="PANTHER" id="PTHR12210">
    <property type="entry name" value="DULLARD PROTEIN PHOSPHATASE"/>
    <property type="match status" value="1"/>
</dbReference>
<evidence type="ECO:0000256" key="9">
    <source>
        <dbReference type="ARBA" id="ARBA00022989"/>
    </source>
</evidence>
<dbReference type="InterPro" id="IPR004274">
    <property type="entry name" value="FCP1_dom"/>
</dbReference>
<evidence type="ECO:0000256" key="8">
    <source>
        <dbReference type="ARBA" id="ARBA00022946"/>
    </source>
</evidence>
<evidence type="ECO:0000256" key="13">
    <source>
        <dbReference type="ARBA" id="ARBA00059797"/>
    </source>
</evidence>
<protein>
    <recommendedName>
        <fullName evidence="3 15">Mitochondrial import inner membrane translocase subunit TIM50</fullName>
    </recommendedName>
</protein>
<evidence type="ECO:0000256" key="5">
    <source>
        <dbReference type="ARBA" id="ARBA00022692"/>
    </source>
</evidence>
<sequence length="551" mass="61793">MLSRLVLAPRVGMASLARQAAAPSLRTRAAIAGPHTLLFRPYSQKKNKDNKAAPQAKDAASAGAPGANKGSAAGKEAHKAPEASSSQQQQQQPGEASAEASDSAKESEQIPFHELPDLTQGIPSTFAQEMAERSGQKPSSYLQTIEQEQTSASREKRDPYDSYESTHQLNRRKYTRFALALAAIGGTSTLVYMGRNWEDSIDIERHPDAPNGWGIGLWWNRVKARTTESVTYYQEPAFDKLLPDPQPYFARPYTLCLSLDELLVHSEWSREYGWRVAKRPGLDYFLLYLSQYYELVLFTTASSVMAEGVLQKLDPHHIVMWRLYREATKFEDGEIVKDLSYLNRDLSKVIMIDTDAKLVRKQPENAIVIPPWKGNSDDRGLVNLIPFLEYIHTMEYDDVRRVIKSFEGKDIPEEFARREALMRREFEKRHKAERRPKVSAIGGLGSVLGLKPSNMSMMQAEGEQSASEAFAQGKMLQDIARERGQRNYEFMAQNIRENGEKWLQEEKEMMDKMQHEAMSNMMGSFGGIFGVSKPADGSAAAAAAAGPDAKK</sequence>
<comment type="subcellular location">
    <subcellularLocation>
        <location evidence="1 15">Mitochondrion inner membrane</location>
        <topology evidence="1 15">Single-pass membrane protein</topology>
    </subcellularLocation>
</comment>
<evidence type="ECO:0000256" key="11">
    <source>
        <dbReference type="ARBA" id="ARBA00023128"/>
    </source>
</evidence>
<dbReference type="AlphaFoldDB" id="A0A179IJW4"/>
<evidence type="ECO:0000256" key="7">
    <source>
        <dbReference type="ARBA" id="ARBA00022927"/>
    </source>
</evidence>
<dbReference type="CDD" id="cd07521">
    <property type="entry name" value="HAD_FCP1-like"/>
    <property type="match status" value="1"/>
</dbReference>
<keyword evidence="9" id="KW-1133">Transmembrane helix</keyword>
<dbReference type="Pfam" id="PF03031">
    <property type="entry name" value="NIF"/>
    <property type="match status" value="1"/>
</dbReference>
<evidence type="ECO:0000256" key="2">
    <source>
        <dbReference type="ARBA" id="ARBA00006344"/>
    </source>
</evidence>
<evidence type="ECO:0000313" key="19">
    <source>
        <dbReference type="Proteomes" id="UP000243081"/>
    </source>
</evidence>
<keyword evidence="10 15" id="KW-0811">Translocation</keyword>
<feature type="domain" description="FCP1 homology" evidence="17">
    <location>
        <begin position="248"/>
        <end position="391"/>
    </location>
</feature>
<dbReference type="EMBL" id="LUKN01000928">
    <property type="protein sequence ID" value="OAR01911.1"/>
    <property type="molecule type" value="Genomic_DNA"/>
</dbReference>
<evidence type="ECO:0000256" key="6">
    <source>
        <dbReference type="ARBA" id="ARBA00022792"/>
    </source>
</evidence>
<keyword evidence="5" id="KW-0812">Transmembrane</keyword>
<keyword evidence="19" id="KW-1185">Reference proteome</keyword>
<comment type="similarity">
    <text evidence="2 15">Belongs to the TIM50 family.</text>
</comment>
<reference evidence="18 19" key="1">
    <citation type="submission" date="2016-03" db="EMBL/GenBank/DDBJ databases">
        <title>Fine-scale spatial genetic structure of a fungal parasite of coffee scale insects.</title>
        <authorList>
            <person name="Jackson D."/>
            <person name="Zemenick K.A."/>
            <person name="Malloure B."/>
            <person name="Quandt C.A."/>
            <person name="James T.Y."/>
        </authorList>
    </citation>
    <scope>NUCLEOTIDE SEQUENCE [LARGE SCALE GENOMIC DNA]</scope>
    <source>
        <strain evidence="18 19">UM487</strain>
    </source>
</reference>
<feature type="compositionally biased region" description="Polar residues" evidence="16">
    <location>
        <begin position="136"/>
        <end position="152"/>
    </location>
</feature>
<evidence type="ECO:0000256" key="15">
    <source>
        <dbReference type="RuleBase" id="RU365079"/>
    </source>
</evidence>
<dbReference type="GO" id="GO:0015031">
    <property type="term" value="P:protein transport"/>
    <property type="evidence" value="ECO:0007669"/>
    <property type="project" value="UniProtKB-KW"/>
</dbReference>
<dbReference type="GO" id="GO:0005744">
    <property type="term" value="C:TIM23 mitochondrial import inner membrane translocase complex"/>
    <property type="evidence" value="ECO:0007669"/>
    <property type="project" value="UniProtKB-UniRule"/>
</dbReference>
<evidence type="ECO:0000256" key="16">
    <source>
        <dbReference type="SAM" id="MobiDB-lite"/>
    </source>
</evidence>
<keyword evidence="6" id="KW-0999">Mitochondrion inner membrane</keyword>
<accession>A0A179IJW4</accession>
<comment type="subunit">
    <text evidence="14">Component of the TIM23 complex, at least composed of TIM23, TIM17, TIM50 and TIM21. Interacts with preproteins in transit.</text>
</comment>
<dbReference type="InterPro" id="IPR023214">
    <property type="entry name" value="HAD_sf"/>
</dbReference>
<feature type="region of interest" description="Disordered" evidence="16">
    <location>
        <begin position="40"/>
        <end position="167"/>
    </location>
</feature>
<dbReference type="Gene3D" id="3.40.50.1000">
    <property type="entry name" value="HAD superfamily/HAD-like"/>
    <property type="match status" value="1"/>
</dbReference>
<keyword evidence="11 15" id="KW-0496">Mitochondrion</keyword>
<comment type="caution">
    <text evidence="18">The sequence shown here is derived from an EMBL/GenBank/DDBJ whole genome shotgun (WGS) entry which is preliminary data.</text>
</comment>
<gene>
    <name evidence="18" type="ORF">LLEC1_01254</name>
</gene>
<dbReference type="FunFam" id="3.40.50.1000:FF:000019">
    <property type="entry name" value="Mitochondrial import inner membrane translocase subunit TIM50"/>
    <property type="match status" value="1"/>
</dbReference>
<organism evidence="18 19">
    <name type="scientific">Cordyceps confragosa</name>
    <name type="common">Lecanicillium lecanii</name>
    <dbReference type="NCBI Taxonomy" id="2714763"/>
    <lineage>
        <taxon>Eukaryota</taxon>
        <taxon>Fungi</taxon>
        <taxon>Dikarya</taxon>
        <taxon>Ascomycota</taxon>
        <taxon>Pezizomycotina</taxon>
        <taxon>Sordariomycetes</taxon>
        <taxon>Hypocreomycetidae</taxon>
        <taxon>Hypocreales</taxon>
        <taxon>Cordycipitaceae</taxon>
        <taxon>Akanthomyces</taxon>
    </lineage>
</organism>
<feature type="compositionally biased region" description="Low complexity" evidence="16">
    <location>
        <begin position="52"/>
        <end position="74"/>
    </location>
</feature>
<dbReference type="SMART" id="SM00577">
    <property type="entry name" value="CPDc"/>
    <property type="match status" value="1"/>
</dbReference>
<dbReference type="InterPro" id="IPR036412">
    <property type="entry name" value="HAD-like_sf"/>
</dbReference>
<evidence type="ECO:0000256" key="3">
    <source>
        <dbReference type="ARBA" id="ARBA00020799"/>
    </source>
</evidence>
<keyword evidence="8 15" id="KW-0809">Transit peptide</keyword>
<keyword evidence="4 15" id="KW-0813">Transport</keyword>
<evidence type="ECO:0000256" key="1">
    <source>
        <dbReference type="ARBA" id="ARBA00004434"/>
    </source>
</evidence>
<dbReference type="Proteomes" id="UP000243081">
    <property type="component" value="Unassembled WGS sequence"/>
</dbReference>
<dbReference type="OMA" id="NLRQPYT"/>
<dbReference type="InterPro" id="IPR050365">
    <property type="entry name" value="TIM50"/>
</dbReference>
<evidence type="ECO:0000256" key="14">
    <source>
        <dbReference type="ARBA" id="ARBA00063960"/>
    </source>
</evidence>
<evidence type="ECO:0000256" key="4">
    <source>
        <dbReference type="ARBA" id="ARBA00022448"/>
    </source>
</evidence>
<evidence type="ECO:0000259" key="17">
    <source>
        <dbReference type="PROSITE" id="PS50969"/>
    </source>
</evidence>
<keyword evidence="12" id="KW-0472">Membrane</keyword>
<evidence type="ECO:0000313" key="18">
    <source>
        <dbReference type="EMBL" id="OAR01911.1"/>
    </source>
</evidence>
<proteinExistence type="inferred from homology"/>
<feature type="compositionally biased region" description="Low complexity" evidence="16">
    <location>
        <begin position="82"/>
        <end position="101"/>
    </location>
</feature>
<dbReference type="PROSITE" id="PS50969">
    <property type="entry name" value="FCP1"/>
    <property type="match status" value="1"/>
</dbReference>
<name>A0A179IJW4_CORDF</name>
<keyword evidence="7 15" id="KW-0653">Protein transport</keyword>